<dbReference type="Proteomes" id="UP000318199">
    <property type="component" value="Unassembled WGS sequence"/>
</dbReference>
<keyword evidence="4" id="KW-1185">Reference proteome</keyword>
<feature type="compositionally biased region" description="Polar residues" evidence="1">
    <location>
        <begin position="105"/>
        <end position="119"/>
    </location>
</feature>
<gene>
    <name evidence="3" type="ORF">FN976_18720</name>
</gene>
<comment type="caution">
    <text evidence="3">The sequence shown here is derived from an EMBL/GenBank/DDBJ whole genome shotgun (WGS) entry which is preliminary data.</text>
</comment>
<feature type="region of interest" description="Disordered" evidence="1">
    <location>
        <begin position="97"/>
        <end position="133"/>
    </location>
</feature>
<name>A0A562ZMP0_9BURK</name>
<dbReference type="RefSeq" id="WP_145894562.1">
    <property type="nucleotide sequence ID" value="NZ_VOBQ01000014.1"/>
</dbReference>
<dbReference type="EMBL" id="VOBQ01000014">
    <property type="protein sequence ID" value="TWO69850.1"/>
    <property type="molecule type" value="Genomic_DNA"/>
</dbReference>
<dbReference type="InterPro" id="IPR022061">
    <property type="entry name" value="DUF3617"/>
</dbReference>
<evidence type="ECO:0000256" key="2">
    <source>
        <dbReference type="SAM" id="SignalP"/>
    </source>
</evidence>
<dbReference type="AlphaFoldDB" id="A0A562ZMP0"/>
<evidence type="ECO:0000313" key="3">
    <source>
        <dbReference type="EMBL" id="TWO69850.1"/>
    </source>
</evidence>
<evidence type="ECO:0000256" key="1">
    <source>
        <dbReference type="SAM" id="MobiDB-lite"/>
    </source>
</evidence>
<protein>
    <submittedName>
        <fullName evidence="3">DUF3617 domain-containing protein</fullName>
    </submittedName>
</protein>
<accession>A0A562ZMP0</accession>
<dbReference type="Pfam" id="PF12276">
    <property type="entry name" value="DUF3617"/>
    <property type="match status" value="1"/>
</dbReference>
<keyword evidence="2" id="KW-0732">Signal</keyword>
<dbReference type="OrthoDB" id="8536404at2"/>
<sequence>MRIPAILSAAVLAGATLAASAQTMKPGLWEINNKMNNPQMDQAMAEMQKQMAAMPPEQRKQMEAAMAKSGVQMAPSGPGGGMAVRMCMTKEMTERNEVPMHQSDCKITSQSKSGSTTKMAFSCANPPSSGEGEYTMVSPEAYRSKMTMKTVVAGKPETMSMDTSGKWLGADCGTVKPMQMPAK</sequence>
<feature type="signal peptide" evidence="2">
    <location>
        <begin position="1"/>
        <end position="21"/>
    </location>
</feature>
<evidence type="ECO:0000313" key="4">
    <source>
        <dbReference type="Proteomes" id="UP000318199"/>
    </source>
</evidence>
<feature type="chain" id="PRO_5021930528" evidence="2">
    <location>
        <begin position="22"/>
        <end position="183"/>
    </location>
</feature>
<reference evidence="3 4" key="1">
    <citation type="submission" date="2019-07" db="EMBL/GenBank/DDBJ databases">
        <title>Caenimonas sedimenti sp. nov., isolated from activated sludge.</title>
        <authorList>
            <person name="Xu J."/>
        </authorList>
    </citation>
    <scope>NUCLEOTIDE SEQUENCE [LARGE SCALE GENOMIC DNA]</scope>
    <source>
        <strain evidence="3 4">HX-9-20</strain>
    </source>
</reference>
<organism evidence="3 4">
    <name type="scientific">Caenimonas sedimenti</name>
    <dbReference type="NCBI Taxonomy" id="2596921"/>
    <lineage>
        <taxon>Bacteria</taxon>
        <taxon>Pseudomonadati</taxon>
        <taxon>Pseudomonadota</taxon>
        <taxon>Betaproteobacteria</taxon>
        <taxon>Burkholderiales</taxon>
        <taxon>Comamonadaceae</taxon>
        <taxon>Caenimonas</taxon>
    </lineage>
</organism>
<proteinExistence type="predicted"/>